<reference evidence="3 4" key="1">
    <citation type="journal article" date="2021" name="Elife">
        <title>Chloroplast acquisition without the gene transfer in kleptoplastic sea slugs, Plakobranchus ocellatus.</title>
        <authorList>
            <person name="Maeda T."/>
            <person name="Takahashi S."/>
            <person name="Yoshida T."/>
            <person name="Shimamura S."/>
            <person name="Takaki Y."/>
            <person name="Nagai Y."/>
            <person name="Toyoda A."/>
            <person name="Suzuki Y."/>
            <person name="Arimoto A."/>
            <person name="Ishii H."/>
            <person name="Satoh N."/>
            <person name="Nishiyama T."/>
            <person name="Hasebe M."/>
            <person name="Maruyama T."/>
            <person name="Minagawa J."/>
            <person name="Obokata J."/>
            <person name="Shigenobu S."/>
        </authorList>
    </citation>
    <scope>NUCLEOTIDE SEQUENCE [LARGE SCALE GENOMIC DNA]</scope>
</reference>
<evidence type="ECO:0000256" key="1">
    <source>
        <dbReference type="SAM" id="MobiDB-lite"/>
    </source>
</evidence>
<evidence type="ECO:0000313" key="3">
    <source>
        <dbReference type="EMBL" id="GFR66480.1"/>
    </source>
</evidence>
<protein>
    <submittedName>
        <fullName evidence="3">Uncharacterized protein</fullName>
    </submittedName>
</protein>
<feature type="chain" id="PRO_5043461499" evidence="2">
    <location>
        <begin position="22"/>
        <end position="151"/>
    </location>
</feature>
<evidence type="ECO:0000256" key="2">
    <source>
        <dbReference type="SAM" id="SignalP"/>
    </source>
</evidence>
<gene>
    <name evidence="3" type="ORF">ElyMa_003682800</name>
</gene>
<sequence length="151" mass="16696">MRCVVAGFLVTILAVVTTAQAATKCRQGQDCDSTDLFTFWPPFGRTVCCKRSESTYFGHDPKDPSNPDAWICECRPRHLFLSLLGLSLLSPLLFDDDGNTDSDYDDTCTSSDDDDDDDNDDDDNDDDDDDEEEDDSIGGGDSGFMVVCDYQ</sequence>
<feature type="compositionally biased region" description="Acidic residues" evidence="1">
    <location>
        <begin position="102"/>
        <end position="136"/>
    </location>
</feature>
<feature type="signal peptide" evidence="2">
    <location>
        <begin position="1"/>
        <end position="21"/>
    </location>
</feature>
<proteinExistence type="predicted"/>
<keyword evidence="4" id="KW-1185">Reference proteome</keyword>
<comment type="caution">
    <text evidence="3">The sequence shown here is derived from an EMBL/GenBank/DDBJ whole genome shotgun (WGS) entry which is preliminary data.</text>
</comment>
<evidence type="ECO:0000313" key="4">
    <source>
        <dbReference type="Proteomes" id="UP000762676"/>
    </source>
</evidence>
<dbReference type="AlphaFoldDB" id="A0AAV4F0M7"/>
<dbReference type="Proteomes" id="UP000762676">
    <property type="component" value="Unassembled WGS sequence"/>
</dbReference>
<dbReference type="EMBL" id="BMAT01007546">
    <property type="protein sequence ID" value="GFR66480.1"/>
    <property type="molecule type" value="Genomic_DNA"/>
</dbReference>
<keyword evidence="2" id="KW-0732">Signal</keyword>
<feature type="region of interest" description="Disordered" evidence="1">
    <location>
        <begin position="102"/>
        <end position="143"/>
    </location>
</feature>
<accession>A0AAV4F0M7</accession>
<organism evidence="3 4">
    <name type="scientific">Elysia marginata</name>
    <dbReference type="NCBI Taxonomy" id="1093978"/>
    <lineage>
        <taxon>Eukaryota</taxon>
        <taxon>Metazoa</taxon>
        <taxon>Spiralia</taxon>
        <taxon>Lophotrochozoa</taxon>
        <taxon>Mollusca</taxon>
        <taxon>Gastropoda</taxon>
        <taxon>Heterobranchia</taxon>
        <taxon>Euthyneura</taxon>
        <taxon>Panpulmonata</taxon>
        <taxon>Sacoglossa</taxon>
        <taxon>Placobranchoidea</taxon>
        <taxon>Plakobranchidae</taxon>
        <taxon>Elysia</taxon>
    </lineage>
</organism>
<name>A0AAV4F0M7_9GAST</name>